<dbReference type="PANTHER" id="PTHR48081">
    <property type="entry name" value="AB HYDROLASE SUPERFAMILY PROTEIN C4A8.06C"/>
    <property type="match status" value="1"/>
</dbReference>
<dbReference type="EMBL" id="AWFG01000030">
    <property type="protein sequence ID" value="KCZ57509.1"/>
    <property type="molecule type" value="Genomic_DNA"/>
</dbReference>
<dbReference type="Gene3D" id="3.40.50.1820">
    <property type="entry name" value="alpha/beta hydrolase"/>
    <property type="match status" value="1"/>
</dbReference>
<dbReference type="InterPro" id="IPR050300">
    <property type="entry name" value="GDXG_lipolytic_enzyme"/>
</dbReference>
<dbReference type="RefSeq" id="WP_051615342.1">
    <property type="nucleotide sequence ID" value="NZ_AWFG01000030.1"/>
</dbReference>
<evidence type="ECO:0000256" key="1">
    <source>
        <dbReference type="ARBA" id="ARBA00022801"/>
    </source>
</evidence>
<feature type="signal peptide" evidence="2">
    <location>
        <begin position="1"/>
        <end position="19"/>
    </location>
</feature>
<organism evidence="4 5">
    <name type="scientific">Hyphomonas chukchiensis</name>
    <dbReference type="NCBI Taxonomy" id="1280947"/>
    <lineage>
        <taxon>Bacteria</taxon>
        <taxon>Pseudomonadati</taxon>
        <taxon>Pseudomonadota</taxon>
        <taxon>Alphaproteobacteria</taxon>
        <taxon>Hyphomonadales</taxon>
        <taxon>Hyphomonadaceae</taxon>
        <taxon>Hyphomonas</taxon>
    </lineage>
</organism>
<sequence length="330" mass="35051">MLRLIAALLLLTACATPPAALPASGPADALIVDLDRQPDETVRLWPASPPGGIPAGLAEHYVERANPYGLADRALLEVTDPTLSVFRPAHPDGSAILIIPGGGYKWVVVEKEGYEGARWFSRRGATVYVMSYRLPQQGWAGGPDTPLQDAQRAMRVIRARAGEDGIDPSRIMVMGFSAGGHVAGLLTTRFDANVYPATDAADALPARPDASVLVYPVITLSKPYTHAASRENMIGADPSPDDVAAHSVETAPPANAPPVFILHAADDPAVPVENALMAYQAFRAAGVPASLHIFEHGGHGFGLRGIDDDPLHAWPKLVIDWGRDAGIFRH</sequence>
<keyword evidence="5" id="KW-1185">Reference proteome</keyword>
<keyword evidence="2" id="KW-0732">Signal</keyword>
<dbReference type="eggNOG" id="COG0657">
    <property type="taxonomic scope" value="Bacteria"/>
</dbReference>
<proteinExistence type="predicted"/>
<protein>
    <recommendedName>
        <fullName evidence="3">BD-FAE-like domain-containing protein</fullName>
    </recommendedName>
</protein>
<evidence type="ECO:0000259" key="3">
    <source>
        <dbReference type="Pfam" id="PF20434"/>
    </source>
</evidence>
<dbReference type="Pfam" id="PF20434">
    <property type="entry name" value="BD-FAE"/>
    <property type="match status" value="1"/>
</dbReference>
<accession>A0A062ULP4</accession>
<feature type="chain" id="PRO_5001618422" description="BD-FAE-like domain-containing protein" evidence="2">
    <location>
        <begin position="20"/>
        <end position="330"/>
    </location>
</feature>
<dbReference type="Proteomes" id="UP000027190">
    <property type="component" value="Unassembled WGS sequence"/>
</dbReference>
<keyword evidence="1" id="KW-0378">Hydrolase</keyword>
<reference evidence="4 5" key="1">
    <citation type="journal article" date="2014" name="Antonie Van Leeuwenhoek">
        <title>Hyphomonas beringensis sp. nov. and Hyphomonas chukchiensis sp. nov., isolated from surface seawater of the Bering Sea and Chukchi Sea.</title>
        <authorList>
            <person name="Li C."/>
            <person name="Lai Q."/>
            <person name="Li G."/>
            <person name="Dong C."/>
            <person name="Wang J."/>
            <person name="Liao Y."/>
            <person name="Shao Z."/>
        </authorList>
    </citation>
    <scope>NUCLEOTIDE SEQUENCE [LARGE SCALE GENOMIC DNA]</scope>
    <source>
        <strain evidence="4 5">BH-BN04-4</strain>
    </source>
</reference>
<feature type="domain" description="BD-FAE-like" evidence="3">
    <location>
        <begin position="94"/>
        <end position="276"/>
    </location>
</feature>
<dbReference type="InterPro" id="IPR049492">
    <property type="entry name" value="BD-FAE-like_dom"/>
</dbReference>
<name>A0A062ULP4_9PROT</name>
<evidence type="ECO:0000256" key="2">
    <source>
        <dbReference type="SAM" id="SignalP"/>
    </source>
</evidence>
<dbReference type="SUPFAM" id="SSF53474">
    <property type="entry name" value="alpha/beta-Hydrolases"/>
    <property type="match status" value="1"/>
</dbReference>
<dbReference type="GO" id="GO:0016787">
    <property type="term" value="F:hydrolase activity"/>
    <property type="evidence" value="ECO:0007669"/>
    <property type="project" value="UniProtKB-KW"/>
</dbReference>
<dbReference type="OrthoDB" id="9771666at2"/>
<gene>
    <name evidence="4" type="ORF">HY30_04880</name>
</gene>
<dbReference type="PANTHER" id="PTHR48081:SF6">
    <property type="entry name" value="PEPTIDASE S9 PROLYL OLIGOPEPTIDASE CATALYTIC DOMAIN-CONTAINING PROTEIN"/>
    <property type="match status" value="1"/>
</dbReference>
<dbReference type="InterPro" id="IPR029058">
    <property type="entry name" value="AB_hydrolase_fold"/>
</dbReference>
<dbReference type="PATRIC" id="fig|1280947.3.peg.2160"/>
<evidence type="ECO:0000313" key="5">
    <source>
        <dbReference type="Proteomes" id="UP000027190"/>
    </source>
</evidence>
<evidence type="ECO:0000313" key="4">
    <source>
        <dbReference type="EMBL" id="KCZ57509.1"/>
    </source>
</evidence>
<comment type="caution">
    <text evidence="4">The sequence shown here is derived from an EMBL/GenBank/DDBJ whole genome shotgun (WGS) entry which is preliminary data.</text>
</comment>
<dbReference type="STRING" id="1280947.HY30_04880"/>
<dbReference type="AlphaFoldDB" id="A0A062ULP4"/>